<gene>
    <name evidence="2" type="ORF">BJ322DRAFT_1059260</name>
</gene>
<sequence length="1471" mass="165698">MESRCRGEDEENTQESGELSGPTFTGEDESQSLLGNIHIHRPTVHSSRVSPPNPPPPQWFLDGMNEISDMDDDEDDVFGYLADHPHKKQAASEGNSNGELPESAEGSTDLPRRRRKRRPKPPPWFRNTDSLTSRPPDPPPPNAQNSRTHSTKTPSPDIRSPPPGSLSEHRSMSSPPRSSLGRRRGPSTSVEPSDPSETDQETGLNRKQLRALRRMLPAGMIQKQLHQPPPLRRSRSTTAPLPPDRSPSPPQIIPGRARTRQNLGGGSVHMVKGDSESSDERLSVISVRSSDRSISDVEELRSRTFPGVLDLSLDSSDESAATEMEDTNVDDADIGAWIHHRPVNLRPDRCDFGEAEEGDLIDRMLSRTTVSRRRAKKPTKNATLNLPVVKRGRHKRKKPINIYLNGTRPHDRSRQLRIPDLFGPGQAKGRVYGGAERRSVSREGTTAHDVPRRDRNTDKGHPTGDLNSTGKRPSLRTHQSRHFPTTRIITGRQHINAMNLELEEDLEHAPRQQPRSPGNSQQDIPAYSVLESTHYRAIHPSEFRVLPPNISFGPNTYLGRGWLQDLLAEVSGQNVIAPPPFSIQEVEFNGLMDVEDFGKAFLSTIDRLLETLQNGMAKLIVDWNEWQNTLHPLFRLFTWIVSGGYMVTESLREDALKRASQLAAYLDLELERTSGTEIRAFLLTVRWVSFELLLRVHGASGSIPLRTLSSALVKSLFQPDFLKPAASAFPNATVIEKPDPPQQLFQVWICLFHTLEQLAKWFHESPGDGVVSAGTHPIWQLVLPALESEKLSDLDASEKVWSSIFNLCAVSQFSPLGISSAAPHISACWDIVLLALRRIRLVTGQTDDSHIPRRRAIKRDQYVRLLFSRCFFLRKPWSWNLKDASALFGLLSDVFKNRKFANLNGEASDFPSFVRHDDASLLSEYRNSDTAFGLFLKLAVLAVNDMRELADDPVLPLKLRKLMSVLIPVGSVPFTKDTPPTSHELSMLYNRLSSIAVAIYLDPNTTNANSRISQARRYVAFRDADLSTRRACIRGMMHFAMMSCRLQLPLDLTLEWATEATDVLLDEYRSLLPNDTRLELKNRTVLTLQLLIGSLRRILECMGKRVPRVYPDPLFIEGPWVTRVFSTMTDIANLPTTGIEIQRLVQTFLNVRAAYMPKPRRPTIHAATEDSQESQDYFGMFDIDLDDPDLQAALGDEAESPEAKEASRKDKVLAEVVQKTVINGIFKLVMKHVTDVPEGSSRELVHFDLDKWIDCWVGCAKIVVQNGLRAWSFYLALGDKSWERITDGPWRRRIGLRFMFMLLVLDPASYTAHKDNFFDVLFESLVTPELTMEHQYVSLLFSIDGLRHPLLDGLSLQKGLDGDYLVTEADFKPLRRTITMRAAQNLSARIRQGGEKSEFRGNNQVYVGHLLRMLFTMEDVLQTLISSKSNKAEVYRAFRDEIVNSLKACPELVGEERLERAIAQVSRVGCL</sequence>
<feature type="compositionally biased region" description="Acidic residues" evidence="1">
    <location>
        <begin position="68"/>
        <end position="77"/>
    </location>
</feature>
<protein>
    <submittedName>
        <fullName evidence="2">Mus7/MMS22 family-domain-containing protein</fullName>
    </submittedName>
</protein>
<evidence type="ECO:0000313" key="2">
    <source>
        <dbReference type="EMBL" id="KAF9786360.1"/>
    </source>
</evidence>
<dbReference type="Proteomes" id="UP000736335">
    <property type="component" value="Unassembled WGS sequence"/>
</dbReference>
<feature type="compositionally biased region" description="Polar residues" evidence="1">
    <location>
        <begin position="143"/>
        <end position="154"/>
    </location>
</feature>
<feature type="region of interest" description="Disordered" evidence="1">
    <location>
        <begin position="1"/>
        <end position="278"/>
    </location>
</feature>
<keyword evidence="3" id="KW-1185">Reference proteome</keyword>
<name>A0A9P6HGP0_9AGAM</name>
<dbReference type="OrthoDB" id="1183224at2759"/>
<dbReference type="GO" id="GO:0031297">
    <property type="term" value="P:replication fork processing"/>
    <property type="evidence" value="ECO:0007669"/>
    <property type="project" value="InterPro"/>
</dbReference>
<reference evidence="2" key="2">
    <citation type="submission" date="2020-11" db="EMBL/GenBank/DDBJ databases">
        <authorList>
            <consortium name="DOE Joint Genome Institute"/>
            <person name="Kuo A."/>
            <person name="Miyauchi S."/>
            <person name="Kiss E."/>
            <person name="Drula E."/>
            <person name="Kohler A."/>
            <person name="Sanchez-Garcia M."/>
            <person name="Andreopoulos B."/>
            <person name="Barry K.W."/>
            <person name="Bonito G."/>
            <person name="Buee M."/>
            <person name="Carver A."/>
            <person name="Chen C."/>
            <person name="Cichocki N."/>
            <person name="Clum A."/>
            <person name="Culley D."/>
            <person name="Crous P.W."/>
            <person name="Fauchery L."/>
            <person name="Girlanda M."/>
            <person name="Hayes R."/>
            <person name="Keri Z."/>
            <person name="Labutti K."/>
            <person name="Lipzen A."/>
            <person name="Lombard V."/>
            <person name="Magnuson J."/>
            <person name="Maillard F."/>
            <person name="Morin E."/>
            <person name="Murat C."/>
            <person name="Nolan M."/>
            <person name="Ohm R."/>
            <person name="Pangilinan J."/>
            <person name="Pereira M."/>
            <person name="Perotto S."/>
            <person name="Peter M."/>
            <person name="Riley R."/>
            <person name="Sitrit Y."/>
            <person name="Stielow B."/>
            <person name="Szollosi G."/>
            <person name="Zifcakova L."/>
            <person name="Stursova M."/>
            <person name="Spatafora J.W."/>
            <person name="Tedersoo L."/>
            <person name="Vaario L.-M."/>
            <person name="Yamada A."/>
            <person name="Yan M."/>
            <person name="Wang P."/>
            <person name="Xu J."/>
            <person name="Bruns T."/>
            <person name="Baldrian P."/>
            <person name="Vilgalys R."/>
            <person name="Henrissat B."/>
            <person name="Grigoriev I.V."/>
            <person name="Hibbett D."/>
            <person name="Nagy L.G."/>
            <person name="Martin F.M."/>
        </authorList>
    </citation>
    <scope>NUCLEOTIDE SEQUENCE</scope>
    <source>
        <strain evidence="2">UH-Tt-Lm1</strain>
    </source>
</reference>
<accession>A0A9P6HGP0</accession>
<feature type="compositionally biased region" description="Pro residues" evidence="1">
    <location>
        <begin position="240"/>
        <end position="252"/>
    </location>
</feature>
<dbReference type="PANTHER" id="PTHR28122:SF1">
    <property type="entry name" value="E3 UBIQUITIN-PROTEIN LIGASE SUBSTRATE RECEPTOR MMS22"/>
    <property type="match status" value="1"/>
</dbReference>
<organism evidence="2 3">
    <name type="scientific">Thelephora terrestris</name>
    <dbReference type="NCBI Taxonomy" id="56493"/>
    <lineage>
        <taxon>Eukaryota</taxon>
        <taxon>Fungi</taxon>
        <taxon>Dikarya</taxon>
        <taxon>Basidiomycota</taxon>
        <taxon>Agaricomycotina</taxon>
        <taxon>Agaricomycetes</taxon>
        <taxon>Thelephorales</taxon>
        <taxon>Thelephoraceae</taxon>
        <taxon>Thelephora</taxon>
    </lineage>
</organism>
<dbReference type="GO" id="GO:0000724">
    <property type="term" value="P:double-strand break repair via homologous recombination"/>
    <property type="evidence" value="ECO:0007669"/>
    <property type="project" value="TreeGrafter"/>
</dbReference>
<reference evidence="2" key="1">
    <citation type="journal article" date="2020" name="Nat. Commun.">
        <title>Large-scale genome sequencing of mycorrhizal fungi provides insights into the early evolution of symbiotic traits.</title>
        <authorList>
            <person name="Miyauchi S."/>
            <person name="Kiss E."/>
            <person name="Kuo A."/>
            <person name="Drula E."/>
            <person name="Kohler A."/>
            <person name="Sanchez-Garcia M."/>
            <person name="Morin E."/>
            <person name="Andreopoulos B."/>
            <person name="Barry K.W."/>
            <person name="Bonito G."/>
            <person name="Buee M."/>
            <person name="Carver A."/>
            <person name="Chen C."/>
            <person name="Cichocki N."/>
            <person name="Clum A."/>
            <person name="Culley D."/>
            <person name="Crous P.W."/>
            <person name="Fauchery L."/>
            <person name="Girlanda M."/>
            <person name="Hayes R.D."/>
            <person name="Keri Z."/>
            <person name="LaButti K."/>
            <person name="Lipzen A."/>
            <person name="Lombard V."/>
            <person name="Magnuson J."/>
            <person name="Maillard F."/>
            <person name="Murat C."/>
            <person name="Nolan M."/>
            <person name="Ohm R.A."/>
            <person name="Pangilinan J."/>
            <person name="Pereira M.F."/>
            <person name="Perotto S."/>
            <person name="Peter M."/>
            <person name="Pfister S."/>
            <person name="Riley R."/>
            <person name="Sitrit Y."/>
            <person name="Stielow J.B."/>
            <person name="Szollosi G."/>
            <person name="Zifcakova L."/>
            <person name="Stursova M."/>
            <person name="Spatafora J.W."/>
            <person name="Tedersoo L."/>
            <person name="Vaario L.M."/>
            <person name="Yamada A."/>
            <person name="Yan M."/>
            <person name="Wang P."/>
            <person name="Xu J."/>
            <person name="Bruns T."/>
            <person name="Baldrian P."/>
            <person name="Vilgalys R."/>
            <person name="Dunand C."/>
            <person name="Henrissat B."/>
            <person name="Grigoriev I.V."/>
            <person name="Hibbett D."/>
            <person name="Nagy L.G."/>
            <person name="Martin F.M."/>
        </authorList>
    </citation>
    <scope>NUCLEOTIDE SEQUENCE</scope>
    <source>
        <strain evidence="2">UH-Tt-Lm1</strain>
    </source>
</reference>
<dbReference type="PANTHER" id="PTHR28122">
    <property type="entry name" value="E3 UBIQUITIN-PROTEIN LIGASE SUBSTRATE RECEPTOR MMS22"/>
    <property type="match status" value="1"/>
</dbReference>
<comment type="caution">
    <text evidence="2">The sequence shown here is derived from an EMBL/GenBank/DDBJ whole genome shotgun (WGS) entry which is preliminary data.</text>
</comment>
<evidence type="ECO:0000256" key="1">
    <source>
        <dbReference type="SAM" id="MobiDB-lite"/>
    </source>
</evidence>
<evidence type="ECO:0000313" key="3">
    <source>
        <dbReference type="Proteomes" id="UP000736335"/>
    </source>
</evidence>
<feature type="compositionally biased region" description="Basic and acidic residues" evidence="1">
    <location>
        <begin position="435"/>
        <end position="462"/>
    </location>
</feature>
<dbReference type="Pfam" id="PF09462">
    <property type="entry name" value="Mus7"/>
    <property type="match status" value="1"/>
</dbReference>
<dbReference type="EMBL" id="WIUZ02000006">
    <property type="protein sequence ID" value="KAF9786360.1"/>
    <property type="molecule type" value="Genomic_DNA"/>
</dbReference>
<feature type="region of interest" description="Disordered" evidence="1">
    <location>
        <begin position="403"/>
        <end position="479"/>
    </location>
</feature>
<dbReference type="GO" id="GO:0035361">
    <property type="term" value="C:Cul8-RING ubiquitin ligase complex"/>
    <property type="evidence" value="ECO:0007669"/>
    <property type="project" value="TreeGrafter"/>
</dbReference>
<proteinExistence type="predicted"/>
<dbReference type="GO" id="GO:0005634">
    <property type="term" value="C:nucleus"/>
    <property type="evidence" value="ECO:0007669"/>
    <property type="project" value="InterPro"/>
</dbReference>
<dbReference type="InterPro" id="IPR019021">
    <property type="entry name" value="Mms22"/>
</dbReference>